<evidence type="ECO:0000313" key="3">
    <source>
        <dbReference type="Proteomes" id="UP001190700"/>
    </source>
</evidence>
<name>A0AAE0L690_9CHLO</name>
<sequence>MKHVRVATTENILAPEFDLSQRFKIVPFRPASYITESDDDGDSTAYPSTKHRRPDDPAINLRGLGKDVEANSIYLKSLDGAASSGDDPASPEYSASVPESNQTLRLNFFENTAFQKFEWTSSVNTKRHLTSHMTLGKHRTACPSYKGNSILNCYDFYAGICSPECPCCKTFTCYCGGPIQHPTTSLKGAYRYSSNSNLRCHEAYLVSKQAYDVTFSECENSCSFDDKCRHFLYAAGTCYKHSSCTSHYASDGFTTYTKMEGNGDPDIDDGKTEIEGGSLGDEVQEIHEVPQVVYAATTYGTVRGPLLLNGALATQ</sequence>
<feature type="region of interest" description="Disordered" evidence="1">
    <location>
        <begin position="34"/>
        <end position="62"/>
    </location>
</feature>
<keyword evidence="3" id="KW-1185">Reference proteome</keyword>
<accession>A0AAE0L690</accession>
<dbReference type="EMBL" id="LGRX02008336">
    <property type="protein sequence ID" value="KAK3273663.1"/>
    <property type="molecule type" value="Genomic_DNA"/>
</dbReference>
<protein>
    <recommendedName>
        <fullName evidence="4">Apple domain-containing protein</fullName>
    </recommendedName>
</protein>
<evidence type="ECO:0000256" key="1">
    <source>
        <dbReference type="SAM" id="MobiDB-lite"/>
    </source>
</evidence>
<reference evidence="2 3" key="1">
    <citation type="journal article" date="2015" name="Genome Biol. Evol.">
        <title>Comparative Genomics of a Bacterivorous Green Alga Reveals Evolutionary Causalities and Consequences of Phago-Mixotrophic Mode of Nutrition.</title>
        <authorList>
            <person name="Burns J.A."/>
            <person name="Paasch A."/>
            <person name="Narechania A."/>
            <person name="Kim E."/>
        </authorList>
    </citation>
    <scope>NUCLEOTIDE SEQUENCE [LARGE SCALE GENOMIC DNA]</scope>
    <source>
        <strain evidence="2 3">PLY_AMNH</strain>
    </source>
</reference>
<comment type="caution">
    <text evidence="2">The sequence shown here is derived from an EMBL/GenBank/DDBJ whole genome shotgun (WGS) entry which is preliminary data.</text>
</comment>
<gene>
    <name evidence="2" type="ORF">CYMTET_18110</name>
</gene>
<evidence type="ECO:0008006" key="4">
    <source>
        <dbReference type="Google" id="ProtNLM"/>
    </source>
</evidence>
<organism evidence="2 3">
    <name type="scientific">Cymbomonas tetramitiformis</name>
    <dbReference type="NCBI Taxonomy" id="36881"/>
    <lineage>
        <taxon>Eukaryota</taxon>
        <taxon>Viridiplantae</taxon>
        <taxon>Chlorophyta</taxon>
        <taxon>Pyramimonadophyceae</taxon>
        <taxon>Pyramimonadales</taxon>
        <taxon>Pyramimonadaceae</taxon>
        <taxon>Cymbomonas</taxon>
    </lineage>
</organism>
<evidence type="ECO:0000313" key="2">
    <source>
        <dbReference type="EMBL" id="KAK3273663.1"/>
    </source>
</evidence>
<dbReference type="Proteomes" id="UP001190700">
    <property type="component" value="Unassembled WGS sequence"/>
</dbReference>
<proteinExistence type="predicted"/>
<dbReference type="AlphaFoldDB" id="A0AAE0L690"/>